<proteinExistence type="predicted"/>
<dbReference type="Proteomes" id="UP001469553">
    <property type="component" value="Unassembled WGS sequence"/>
</dbReference>
<reference evidence="2 3" key="1">
    <citation type="submission" date="2021-06" db="EMBL/GenBank/DDBJ databases">
        <authorList>
            <person name="Palmer J.M."/>
        </authorList>
    </citation>
    <scope>NUCLEOTIDE SEQUENCE [LARGE SCALE GENOMIC DNA]</scope>
    <source>
        <strain evidence="2 3">AS_MEX2019</strain>
        <tissue evidence="2">Muscle</tissue>
    </source>
</reference>
<dbReference type="EMBL" id="JAHRIP010075336">
    <property type="protein sequence ID" value="MEQ2309844.1"/>
    <property type="molecule type" value="Genomic_DNA"/>
</dbReference>
<evidence type="ECO:0000313" key="3">
    <source>
        <dbReference type="Proteomes" id="UP001469553"/>
    </source>
</evidence>
<accession>A0ABV0ZV91</accession>
<evidence type="ECO:0000313" key="2">
    <source>
        <dbReference type="EMBL" id="MEQ2309844.1"/>
    </source>
</evidence>
<protein>
    <submittedName>
        <fullName evidence="2">Uncharacterized protein</fullName>
    </submittedName>
</protein>
<gene>
    <name evidence="2" type="ORF">AMECASPLE_002712</name>
</gene>
<sequence length="153" mass="17294">MQPVRTAFGSQLSSSQTTELRPDQFVSNHSESDKRGEKRNKNRPEKAGRPLLKVKLPKFRSRALTAKGTKDVKKPTKRTSKTKSTINEERQTECANTASALVDGDVFFFTQRSSTQPTNEKKMAKLSVLRTISKMLEENRLTRQRLSVPSQAI</sequence>
<evidence type="ECO:0000256" key="1">
    <source>
        <dbReference type="SAM" id="MobiDB-lite"/>
    </source>
</evidence>
<comment type="caution">
    <text evidence="2">The sequence shown here is derived from an EMBL/GenBank/DDBJ whole genome shotgun (WGS) entry which is preliminary data.</text>
</comment>
<organism evidence="2 3">
    <name type="scientific">Ameca splendens</name>
    <dbReference type="NCBI Taxonomy" id="208324"/>
    <lineage>
        <taxon>Eukaryota</taxon>
        <taxon>Metazoa</taxon>
        <taxon>Chordata</taxon>
        <taxon>Craniata</taxon>
        <taxon>Vertebrata</taxon>
        <taxon>Euteleostomi</taxon>
        <taxon>Actinopterygii</taxon>
        <taxon>Neopterygii</taxon>
        <taxon>Teleostei</taxon>
        <taxon>Neoteleostei</taxon>
        <taxon>Acanthomorphata</taxon>
        <taxon>Ovalentaria</taxon>
        <taxon>Atherinomorphae</taxon>
        <taxon>Cyprinodontiformes</taxon>
        <taxon>Goodeidae</taxon>
        <taxon>Ameca</taxon>
    </lineage>
</organism>
<keyword evidence="3" id="KW-1185">Reference proteome</keyword>
<name>A0ABV0ZV91_9TELE</name>
<feature type="compositionally biased region" description="Polar residues" evidence="1">
    <location>
        <begin position="8"/>
        <end position="29"/>
    </location>
</feature>
<feature type="region of interest" description="Disordered" evidence="1">
    <location>
        <begin position="1"/>
        <end position="90"/>
    </location>
</feature>